<evidence type="ECO:0000256" key="1">
    <source>
        <dbReference type="SAM" id="MobiDB-lite"/>
    </source>
</evidence>
<reference evidence="2 3" key="1">
    <citation type="journal article" date="2007" name="Virology">
        <title>Sequence and annotation of the 314-kb MT325 and the 321-kb FR483 viruses that infect Chlorella Pbi.</title>
        <authorList>
            <person name="Fitzgerald L.A."/>
            <person name="Graves M.V."/>
            <person name="Li X."/>
            <person name="Feldblyum T."/>
            <person name="Hartigan J."/>
            <person name="Van Etten J.L."/>
        </authorList>
    </citation>
    <scope>NUCLEOTIDE SEQUENCE [LARGE SCALE GENOMIC DNA]</scope>
    <source>
        <strain evidence="2 3">MT325</strain>
    </source>
</reference>
<evidence type="ECO:0000313" key="3">
    <source>
        <dbReference type="Proteomes" id="UP000246715"/>
    </source>
</evidence>
<proteinExistence type="predicted"/>
<dbReference type="EMBL" id="DQ491001">
    <property type="protein sequence ID" value="ABT13643.1"/>
    <property type="molecule type" value="Genomic_DNA"/>
</dbReference>
<organism evidence="2 3">
    <name type="scientific">Paramecium bursaria Chlorella virus MT325</name>
    <name type="common">PBCV-MT325</name>
    <dbReference type="NCBI Taxonomy" id="346932"/>
    <lineage>
        <taxon>Viruses</taxon>
        <taxon>Varidnaviria</taxon>
        <taxon>Bamfordvirae</taxon>
        <taxon>Nucleocytoviricota</taxon>
        <taxon>Megaviricetes</taxon>
        <taxon>Algavirales</taxon>
        <taxon>Phycodnaviridae</taxon>
        <taxon>Chlorovirus</taxon>
        <taxon>Chlorovirus conductrix</taxon>
        <taxon>Paramecium bursaria Chlorella virus A1</taxon>
    </lineage>
</organism>
<sequence>MVCLLQSNSISGLRNTTPRTSALVVRSLLIYTTLSQAIATGLYPFALQNTLVALNPPTSLALGCIEGLIVETTTYGRNLVSTVEESMLNRANSFGNPEADRISSSGSPIVILTVRFLNSFSSSSRSSPTRATFRTHISCSRMRRIELIISRPPTGLLTSAMRWFLRRHPRRPRISSTIPSTGENSQESLNLSKGPREKFASIFSPTFP</sequence>
<dbReference type="Proteomes" id="UP000246715">
    <property type="component" value="Segment"/>
</dbReference>
<feature type="compositionally biased region" description="Polar residues" evidence="1">
    <location>
        <begin position="182"/>
        <end position="191"/>
    </location>
</feature>
<organismHost>
    <name type="scientific">Paramecium bursaria</name>
    <dbReference type="NCBI Taxonomy" id="74790"/>
</organismHost>
<accession>A7ITG9</accession>
<evidence type="ECO:0000313" key="2">
    <source>
        <dbReference type="EMBL" id="ABT13643.1"/>
    </source>
</evidence>
<feature type="region of interest" description="Disordered" evidence="1">
    <location>
        <begin position="172"/>
        <end position="208"/>
    </location>
</feature>
<protein>
    <submittedName>
        <fullName evidence="2">Uncharacterized protein m089L</fullName>
    </submittedName>
</protein>
<gene>
    <name evidence="2" type="primary">m089L</name>
    <name evidence="2" type="ORF">MT325_m089L</name>
</gene>
<name>A7ITG9_PBCVM</name>